<dbReference type="RefSeq" id="WP_142790013.1">
    <property type="nucleotide sequence ID" value="NZ_VJMZ01000001.1"/>
</dbReference>
<sequence length="239" mass="27272">MRSIALIFTIFLLLTTNVTAISKQTDSLTTLAGVTADIGLQADSWQVVVKEKMNREQLRGYIKKLQSKNDYISSSKADENSIKYLFEHRQNQTDITEHYQVVIPKNTAYKAEFIAVFSGDVWNNKTEKAYHSRIAHMKDTYFSKHAKTFACLTTTIDGKMDGVYFLDKLTETMNVKVSQTQKDTVETSQFEKIVYGHTPMLNEELMINNESMNVQMVLKNKGPDRTTLTIGTPILITEY</sequence>
<dbReference type="Proteomes" id="UP000319280">
    <property type="component" value="Unassembled WGS sequence"/>
</dbReference>
<dbReference type="Gene3D" id="3.30.360.40">
    <property type="entry name" value="YwmB-like"/>
    <property type="match status" value="1"/>
</dbReference>
<dbReference type="Gene3D" id="3.30.2030.10">
    <property type="entry name" value="YwmB-like"/>
    <property type="match status" value="1"/>
</dbReference>
<evidence type="ECO:0000313" key="2">
    <source>
        <dbReference type="EMBL" id="TRM10756.1"/>
    </source>
</evidence>
<reference evidence="2 3" key="1">
    <citation type="submission" date="2019-07" db="EMBL/GenBank/DDBJ databases">
        <title>Genomic analysis of Lentibacillus sp. NKC851-2.</title>
        <authorList>
            <person name="Oh Y.J."/>
        </authorList>
    </citation>
    <scope>NUCLEOTIDE SEQUENCE [LARGE SCALE GENOMIC DNA]</scope>
    <source>
        <strain evidence="2 3">NKC851-2</strain>
    </source>
</reference>
<dbReference type="AlphaFoldDB" id="A0A549YFV4"/>
<feature type="chain" id="PRO_5021945227" description="TATA-box binding" evidence="1">
    <location>
        <begin position="21"/>
        <end position="239"/>
    </location>
</feature>
<dbReference type="SUPFAM" id="SSF143842">
    <property type="entry name" value="YwmB-like"/>
    <property type="match status" value="1"/>
</dbReference>
<feature type="signal peptide" evidence="1">
    <location>
        <begin position="1"/>
        <end position="20"/>
    </location>
</feature>
<keyword evidence="1" id="KW-0732">Signal</keyword>
<gene>
    <name evidence="2" type="ORF">FH966_02940</name>
</gene>
<name>A0A549YFV4_9BACI</name>
<dbReference type="Pfam" id="PF08680">
    <property type="entry name" value="DUF1779"/>
    <property type="match status" value="1"/>
</dbReference>
<organism evidence="2 3">
    <name type="scientific">Lentibacillus cibarius</name>
    <dbReference type="NCBI Taxonomy" id="2583219"/>
    <lineage>
        <taxon>Bacteria</taxon>
        <taxon>Bacillati</taxon>
        <taxon>Bacillota</taxon>
        <taxon>Bacilli</taxon>
        <taxon>Bacillales</taxon>
        <taxon>Bacillaceae</taxon>
        <taxon>Lentibacillus</taxon>
    </lineage>
</organism>
<keyword evidence="3" id="KW-1185">Reference proteome</keyword>
<comment type="caution">
    <text evidence="2">The sequence shown here is derived from an EMBL/GenBank/DDBJ whole genome shotgun (WGS) entry which is preliminary data.</text>
</comment>
<accession>A0A549YFV4</accession>
<evidence type="ECO:0000313" key="3">
    <source>
        <dbReference type="Proteomes" id="UP000319280"/>
    </source>
</evidence>
<dbReference type="InterPro" id="IPR036209">
    <property type="entry name" value="YwmB-like_sf"/>
</dbReference>
<evidence type="ECO:0000256" key="1">
    <source>
        <dbReference type="SAM" id="SignalP"/>
    </source>
</evidence>
<proteinExistence type="predicted"/>
<protein>
    <recommendedName>
        <fullName evidence="4">TATA-box binding</fullName>
    </recommendedName>
</protein>
<dbReference type="InterPro" id="IPR014794">
    <property type="entry name" value="DUF1779"/>
</dbReference>
<evidence type="ECO:0008006" key="4">
    <source>
        <dbReference type="Google" id="ProtNLM"/>
    </source>
</evidence>
<dbReference type="EMBL" id="VJMZ01000001">
    <property type="protein sequence ID" value="TRM10756.1"/>
    <property type="molecule type" value="Genomic_DNA"/>
</dbReference>